<evidence type="ECO:0000313" key="5">
    <source>
        <dbReference type="Proteomes" id="UP000199095"/>
    </source>
</evidence>
<evidence type="ECO:0000256" key="2">
    <source>
        <dbReference type="RuleBase" id="RU003616"/>
    </source>
</evidence>
<gene>
    <name evidence="4" type="ORF">SAMN05421676_11659</name>
</gene>
<dbReference type="EMBL" id="FOHJ01000016">
    <property type="protein sequence ID" value="SEU05653.1"/>
    <property type="molecule type" value="Genomic_DNA"/>
</dbReference>
<protein>
    <submittedName>
        <fullName evidence="4">HSP20 family protein</fullName>
    </submittedName>
</protein>
<evidence type="ECO:0000313" key="4">
    <source>
        <dbReference type="EMBL" id="SEU05653.1"/>
    </source>
</evidence>
<sequence length="143" mass="16613">MDPFKNMQDWKKNMDNFFGEQFWSEFEGIMKPPIPQINIYQSDHELTILCNIPGMKEVKNIDLFVDYASLEIQGVISLPSQGNLVQEEILQGAFDRKIELPFPVRGDKVDATYKNGLLNIQLYRLITKESNKNRVSVRVMDKD</sequence>
<evidence type="ECO:0000259" key="3">
    <source>
        <dbReference type="PROSITE" id="PS01031"/>
    </source>
</evidence>
<dbReference type="CDD" id="cd06464">
    <property type="entry name" value="ACD_sHsps-like"/>
    <property type="match status" value="1"/>
</dbReference>
<dbReference type="InterPro" id="IPR008978">
    <property type="entry name" value="HSP20-like_chaperone"/>
</dbReference>
<dbReference type="Pfam" id="PF00011">
    <property type="entry name" value="HSP20"/>
    <property type="match status" value="1"/>
</dbReference>
<organism evidence="4 5">
    <name type="scientific">Salinibacillus kushneri</name>
    <dbReference type="NCBI Taxonomy" id="237682"/>
    <lineage>
        <taxon>Bacteria</taxon>
        <taxon>Bacillati</taxon>
        <taxon>Bacillota</taxon>
        <taxon>Bacilli</taxon>
        <taxon>Bacillales</taxon>
        <taxon>Bacillaceae</taxon>
        <taxon>Salinibacillus</taxon>
    </lineage>
</organism>
<reference evidence="5" key="1">
    <citation type="submission" date="2016-10" db="EMBL/GenBank/DDBJ databases">
        <authorList>
            <person name="Varghese N."/>
            <person name="Submissions S."/>
        </authorList>
    </citation>
    <scope>NUCLEOTIDE SEQUENCE [LARGE SCALE GENOMIC DNA]</scope>
    <source>
        <strain evidence="5">CGMCC 1.3566</strain>
    </source>
</reference>
<dbReference type="Proteomes" id="UP000199095">
    <property type="component" value="Unassembled WGS sequence"/>
</dbReference>
<evidence type="ECO:0000256" key="1">
    <source>
        <dbReference type="PROSITE-ProRule" id="PRU00285"/>
    </source>
</evidence>
<proteinExistence type="inferred from homology"/>
<dbReference type="RefSeq" id="WP_093137608.1">
    <property type="nucleotide sequence ID" value="NZ_FOHJ01000016.1"/>
</dbReference>
<accession>A0A1I0J7A8</accession>
<dbReference type="PROSITE" id="PS01031">
    <property type="entry name" value="SHSP"/>
    <property type="match status" value="1"/>
</dbReference>
<dbReference type="STRING" id="237682.SAMN05421676_11659"/>
<dbReference type="SUPFAM" id="SSF49764">
    <property type="entry name" value="HSP20-like chaperones"/>
    <property type="match status" value="1"/>
</dbReference>
<keyword evidence="5" id="KW-1185">Reference proteome</keyword>
<dbReference type="AlphaFoldDB" id="A0A1I0J7A8"/>
<comment type="similarity">
    <text evidence="1 2">Belongs to the small heat shock protein (HSP20) family.</text>
</comment>
<dbReference type="InterPro" id="IPR002068">
    <property type="entry name" value="A-crystallin/Hsp20_dom"/>
</dbReference>
<dbReference type="OrthoDB" id="1806521at2"/>
<dbReference type="Gene3D" id="2.60.40.790">
    <property type="match status" value="1"/>
</dbReference>
<name>A0A1I0J7A8_9BACI</name>
<feature type="domain" description="SHSP" evidence="3">
    <location>
        <begin position="25"/>
        <end position="140"/>
    </location>
</feature>